<name>A0A0B7AN51_9EUPU</name>
<proteinExistence type="predicted"/>
<dbReference type="AlphaFoldDB" id="A0A0B7AN51"/>
<evidence type="ECO:0000313" key="1">
    <source>
        <dbReference type="EMBL" id="CEK81416.1"/>
    </source>
</evidence>
<sequence length="101" mass="12156">MCKWDVLGFHESDHLPCVALVKKKGNARGHQLRRTIIYDNTSDDITSRIRLPTFKTYTQWKPWSRPPWWNMEVDKFWKEKRKAVRKWQKARKTGNSLDLKA</sequence>
<reference evidence="1" key="1">
    <citation type="submission" date="2014-12" db="EMBL/GenBank/DDBJ databases">
        <title>Insight into the proteome of Arion vulgaris.</title>
        <authorList>
            <person name="Aradska J."/>
            <person name="Bulat T."/>
            <person name="Smidak R."/>
            <person name="Sarate P."/>
            <person name="Gangsoo J."/>
            <person name="Sialana F."/>
            <person name="Bilban M."/>
            <person name="Lubec G."/>
        </authorList>
    </citation>
    <scope>NUCLEOTIDE SEQUENCE</scope>
    <source>
        <tissue evidence="1">Skin</tissue>
    </source>
</reference>
<dbReference type="EMBL" id="HACG01034551">
    <property type="protein sequence ID" value="CEK81416.1"/>
    <property type="molecule type" value="Transcribed_RNA"/>
</dbReference>
<accession>A0A0B7AN51</accession>
<protein>
    <submittedName>
        <fullName evidence="1">Uncharacterized protein</fullName>
    </submittedName>
</protein>
<gene>
    <name evidence="1" type="primary">ORF125886</name>
</gene>
<organism evidence="1">
    <name type="scientific">Arion vulgaris</name>
    <dbReference type="NCBI Taxonomy" id="1028688"/>
    <lineage>
        <taxon>Eukaryota</taxon>
        <taxon>Metazoa</taxon>
        <taxon>Spiralia</taxon>
        <taxon>Lophotrochozoa</taxon>
        <taxon>Mollusca</taxon>
        <taxon>Gastropoda</taxon>
        <taxon>Heterobranchia</taxon>
        <taxon>Euthyneura</taxon>
        <taxon>Panpulmonata</taxon>
        <taxon>Eupulmonata</taxon>
        <taxon>Stylommatophora</taxon>
        <taxon>Helicina</taxon>
        <taxon>Arionoidea</taxon>
        <taxon>Arionidae</taxon>
        <taxon>Arion</taxon>
    </lineage>
</organism>